<organism evidence="3 4">
    <name type="scientific">Cetraspora pellucida</name>
    <dbReference type="NCBI Taxonomy" id="1433469"/>
    <lineage>
        <taxon>Eukaryota</taxon>
        <taxon>Fungi</taxon>
        <taxon>Fungi incertae sedis</taxon>
        <taxon>Mucoromycota</taxon>
        <taxon>Glomeromycotina</taxon>
        <taxon>Glomeromycetes</taxon>
        <taxon>Diversisporales</taxon>
        <taxon>Gigasporaceae</taxon>
        <taxon>Cetraspora</taxon>
    </lineage>
</organism>
<dbReference type="OrthoDB" id="2017974at2759"/>
<gene>
    <name evidence="3" type="ORF">CPELLU_LOCUS4410</name>
</gene>
<dbReference type="GO" id="GO:0005697">
    <property type="term" value="C:telomerase holoenzyme complex"/>
    <property type="evidence" value="ECO:0007669"/>
    <property type="project" value="TreeGrafter"/>
</dbReference>
<dbReference type="Pfam" id="PF10373">
    <property type="entry name" value="EST1_DNA_bind"/>
    <property type="match status" value="1"/>
</dbReference>
<evidence type="ECO:0000313" key="4">
    <source>
        <dbReference type="Proteomes" id="UP000789759"/>
    </source>
</evidence>
<dbReference type="SUPFAM" id="SSF48452">
    <property type="entry name" value="TPR-like"/>
    <property type="match status" value="1"/>
</dbReference>
<dbReference type="Proteomes" id="UP000789759">
    <property type="component" value="Unassembled WGS sequence"/>
</dbReference>
<accession>A0A9N9FKK7</accession>
<feature type="domain" description="DNA/RNA-binding" evidence="2">
    <location>
        <begin position="196"/>
        <end position="374"/>
    </location>
</feature>
<comment type="caution">
    <text evidence="3">The sequence shown here is derived from an EMBL/GenBank/DDBJ whole genome shotgun (WGS) entry which is preliminary data.</text>
</comment>
<dbReference type="InterPro" id="IPR018834">
    <property type="entry name" value="DNA/RNA-bd_Est1-type"/>
</dbReference>
<dbReference type="PANTHER" id="PTHR15696:SF0">
    <property type="entry name" value="TELOMERASE-BINDING PROTEIN EST1A"/>
    <property type="match status" value="1"/>
</dbReference>
<feature type="non-terminal residue" evidence="3">
    <location>
        <position position="1"/>
    </location>
</feature>
<protein>
    <submittedName>
        <fullName evidence="3">19861_t:CDS:1</fullName>
    </submittedName>
</protein>
<reference evidence="3" key="1">
    <citation type="submission" date="2021-06" db="EMBL/GenBank/DDBJ databases">
        <authorList>
            <person name="Kallberg Y."/>
            <person name="Tangrot J."/>
            <person name="Rosling A."/>
        </authorList>
    </citation>
    <scope>NUCLEOTIDE SEQUENCE</scope>
    <source>
        <strain evidence="3">FL966</strain>
    </source>
</reference>
<evidence type="ECO:0000256" key="1">
    <source>
        <dbReference type="SAM" id="MobiDB-lite"/>
    </source>
</evidence>
<dbReference type="Gene3D" id="1.25.40.10">
    <property type="entry name" value="Tetratricopeptide repeat domain"/>
    <property type="match status" value="1"/>
</dbReference>
<name>A0A9N9FKK7_9GLOM</name>
<dbReference type="AlphaFoldDB" id="A0A9N9FKK7"/>
<sequence length="401" mass="47215">MTDIKLKTSNNRSRTNSANAPIDADLKQTEIAKSIKLLSAKIVSMEKQISENSNQFSINIKNLDESVSLFQDESYWQIKINSHLKLAKKYCEYIHLSYSSAVKHDIESRCWKIAVYSLIEQFRQAISLERHEAEMFYKKLLKLISENSRLSNKNLESNKPPRWIRCIGCLGDIARYHWSYCSEDQEKNKQFWAENASRWYRLGILLKSNNGKLYNHLAILAGQDEFKTLYYYCRSLMVDTPYMAAREPLIWLFESNRKRFATLVTSNNKQKQKSRTYMQRETLHSSNKRCDNLNNQSIENLYIRLHGMLFTKIGLEFFDQILEIFIDKLFRLKDIQSYNDTNGTRWLEFCMRMAVINISSLYNYGNTENSSLRLTTSTDMDFNQILDLDPTFAEESRLTFT</sequence>
<dbReference type="GO" id="GO:0042162">
    <property type="term" value="F:telomeric DNA binding"/>
    <property type="evidence" value="ECO:0007669"/>
    <property type="project" value="TreeGrafter"/>
</dbReference>
<keyword evidence="4" id="KW-1185">Reference proteome</keyword>
<dbReference type="InterPro" id="IPR011990">
    <property type="entry name" value="TPR-like_helical_dom_sf"/>
</dbReference>
<feature type="compositionally biased region" description="Low complexity" evidence="1">
    <location>
        <begin position="8"/>
        <end position="20"/>
    </location>
</feature>
<feature type="region of interest" description="Disordered" evidence="1">
    <location>
        <begin position="1"/>
        <end position="20"/>
    </location>
</feature>
<dbReference type="GO" id="GO:0070034">
    <property type="term" value="F:telomerase RNA binding"/>
    <property type="evidence" value="ECO:0007669"/>
    <property type="project" value="TreeGrafter"/>
</dbReference>
<dbReference type="EMBL" id="CAJVQA010002325">
    <property type="protein sequence ID" value="CAG8543525.1"/>
    <property type="molecule type" value="Genomic_DNA"/>
</dbReference>
<evidence type="ECO:0000259" key="2">
    <source>
        <dbReference type="Pfam" id="PF10373"/>
    </source>
</evidence>
<dbReference type="PANTHER" id="PTHR15696">
    <property type="entry name" value="SMG-7 SUPPRESSOR WITH MORPHOLOGICAL EFFECT ON GENITALIA PROTEIN 7"/>
    <property type="match status" value="1"/>
</dbReference>
<dbReference type="InterPro" id="IPR045153">
    <property type="entry name" value="Est1/Ebs1-like"/>
</dbReference>
<proteinExistence type="predicted"/>
<dbReference type="GO" id="GO:0000184">
    <property type="term" value="P:nuclear-transcribed mRNA catabolic process, nonsense-mediated decay"/>
    <property type="evidence" value="ECO:0007669"/>
    <property type="project" value="TreeGrafter"/>
</dbReference>
<evidence type="ECO:0000313" key="3">
    <source>
        <dbReference type="EMBL" id="CAG8543525.1"/>
    </source>
</evidence>